<dbReference type="EMBL" id="JAEUBG010005651">
    <property type="protein sequence ID" value="KAH3673437.1"/>
    <property type="molecule type" value="Genomic_DNA"/>
</dbReference>
<dbReference type="GO" id="GO:0005737">
    <property type="term" value="C:cytoplasm"/>
    <property type="evidence" value="ECO:0007669"/>
    <property type="project" value="TreeGrafter"/>
</dbReference>
<organism evidence="4 5">
    <name type="scientific">Wickerhamomyces pijperi</name>
    <name type="common">Yeast</name>
    <name type="synonym">Pichia pijperi</name>
    <dbReference type="NCBI Taxonomy" id="599730"/>
    <lineage>
        <taxon>Eukaryota</taxon>
        <taxon>Fungi</taxon>
        <taxon>Dikarya</taxon>
        <taxon>Ascomycota</taxon>
        <taxon>Saccharomycotina</taxon>
        <taxon>Saccharomycetes</taxon>
        <taxon>Phaffomycetales</taxon>
        <taxon>Wickerhamomycetaceae</taxon>
        <taxon>Wickerhamomyces</taxon>
    </lineage>
</organism>
<name>A0A9P8PL85_WICPI</name>
<comment type="similarity">
    <text evidence="1">Belongs to the PIH1 family.</text>
</comment>
<comment type="caution">
    <text evidence="4">The sequence shown here is derived from an EMBL/GenBank/DDBJ whole genome shotgun (WGS) entry which is preliminary data.</text>
</comment>
<dbReference type="Pfam" id="PF08190">
    <property type="entry name" value="PIH1"/>
    <property type="match status" value="1"/>
</dbReference>
<protein>
    <recommendedName>
        <fullName evidence="6">PIH1 N-terminal domain-containing protein</fullName>
    </recommendedName>
</protein>
<reference evidence="4" key="1">
    <citation type="journal article" date="2021" name="Open Biol.">
        <title>Shared evolutionary footprints suggest mitochondrial oxidative damage underlies multiple complex I losses in fungi.</title>
        <authorList>
            <person name="Schikora-Tamarit M.A."/>
            <person name="Marcet-Houben M."/>
            <person name="Nosek J."/>
            <person name="Gabaldon T."/>
        </authorList>
    </citation>
    <scope>NUCLEOTIDE SEQUENCE</scope>
    <source>
        <strain evidence="4">CBS2887</strain>
    </source>
</reference>
<evidence type="ECO:0000256" key="1">
    <source>
        <dbReference type="ARBA" id="ARBA00008511"/>
    </source>
</evidence>
<dbReference type="PANTHER" id="PTHR22997:SF0">
    <property type="entry name" value="PIH1 DOMAIN-CONTAINING PROTEIN 1"/>
    <property type="match status" value="1"/>
</dbReference>
<dbReference type="OrthoDB" id="5135119at2759"/>
<feature type="domain" description="Pih1 Ascomycota CS" evidence="3">
    <location>
        <begin position="270"/>
        <end position="353"/>
    </location>
</feature>
<keyword evidence="5" id="KW-1185">Reference proteome</keyword>
<sequence>MIKTKQELAQCTIQLQPRPSFVVKTRLSTSTLNPVREQGTKVFLNICTDDNVPTPEIAWSPEVVLPLIMENNWEIPIITSEERESRDKKGDLAYVYDCVIHSKCMRWCIQYPELRDILIEWCLESVELRSDGVSLDREKISRPKMTSKGDVPSLTVLKEDLQNSAQNRLNEEFERKLIDDKSPLTLLEAKRLDEEGRDMLDDSNEDVDIFNINRDPLASRPSTRPLIQEIKDMSLDSAPSSPKAEGVKASLITEILPQSNKKAPQIIKQKLKYETIMNKLPETHQYKLQITITSQITISLDYDLQFDTETSTLFLQCMNTREFDTHRDLEIPLPLGMTDIKSYFVKNEGLHVFVR</sequence>
<dbReference type="GO" id="GO:0006364">
    <property type="term" value="P:rRNA processing"/>
    <property type="evidence" value="ECO:0007669"/>
    <property type="project" value="TreeGrafter"/>
</dbReference>
<dbReference type="InterPro" id="IPR012981">
    <property type="entry name" value="PIH1_N"/>
</dbReference>
<dbReference type="InterPro" id="IPR050734">
    <property type="entry name" value="PIH1/Kintoun_subfamily"/>
</dbReference>
<accession>A0A9P8PL85</accession>
<dbReference type="Proteomes" id="UP000774326">
    <property type="component" value="Unassembled WGS sequence"/>
</dbReference>
<evidence type="ECO:0008006" key="6">
    <source>
        <dbReference type="Google" id="ProtNLM"/>
    </source>
</evidence>
<dbReference type="PANTHER" id="PTHR22997">
    <property type="entry name" value="PIH1 DOMAIN-CONTAINING PROTEIN 1"/>
    <property type="match status" value="1"/>
</dbReference>
<dbReference type="AlphaFoldDB" id="A0A9P8PL85"/>
<dbReference type="GO" id="GO:0097255">
    <property type="term" value="C:R2TP complex"/>
    <property type="evidence" value="ECO:0007669"/>
    <property type="project" value="TreeGrafter"/>
</dbReference>
<gene>
    <name evidence="4" type="ORF">WICPIJ_009825</name>
</gene>
<dbReference type="GO" id="GO:0000492">
    <property type="term" value="P:box C/D snoRNP assembly"/>
    <property type="evidence" value="ECO:0007669"/>
    <property type="project" value="TreeGrafter"/>
</dbReference>
<evidence type="ECO:0000259" key="2">
    <source>
        <dbReference type="Pfam" id="PF08190"/>
    </source>
</evidence>
<dbReference type="Gene3D" id="2.60.40.4160">
    <property type="match status" value="1"/>
</dbReference>
<dbReference type="GO" id="GO:1990904">
    <property type="term" value="C:ribonucleoprotein complex"/>
    <property type="evidence" value="ECO:0007669"/>
    <property type="project" value="TreeGrafter"/>
</dbReference>
<dbReference type="InterPro" id="IPR041441">
    <property type="entry name" value="Pih1_CS_Ascomycota"/>
</dbReference>
<evidence type="ECO:0000313" key="5">
    <source>
        <dbReference type="Proteomes" id="UP000774326"/>
    </source>
</evidence>
<feature type="domain" description="PIH1 N-terminal" evidence="2">
    <location>
        <begin position="15"/>
        <end position="163"/>
    </location>
</feature>
<proteinExistence type="inferred from homology"/>
<evidence type="ECO:0000259" key="3">
    <source>
        <dbReference type="Pfam" id="PF18482"/>
    </source>
</evidence>
<reference evidence="4" key="2">
    <citation type="submission" date="2021-01" db="EMBL/GenBank/DDBJ databases">
        <authorList>
            <person name="Schikora-Tamarit M.A."/>
        </authorList>
    </citation>
    <scope>NUCLEOTIDE SEQUENCE</scope>
    <source>
        <strain evidence="4">CBS2887</strain>
    </source>
</reference>
<dbReference type="Pfam" id="PF18482">
    <property type="entry name" value="Pih1_fungal_CS"/>
    <property type="match status" value="1"/>
</dbReference>
<evidence type="ECO:0000313" key="4">
    <source>
        <dbReference type="EMBL" id="KAH3673437.1"/>
    </source>
</evidence>